<feature type="compositionally biased region" description="Low complexity" evidence="1">
    <location>
        <begin position="973"/>
        <end position="991"/>
    </location>
</feature>
<dbReference type="InterPro" id="IPR029315">
    <property type="entry name" value="FANCI_S2"/>
</dbReference>
<proteinExistence type="predicted"/>
<protein>
    <submittedName>
        <fullName evidence="5">Fanconi anemia, complementation group I</fullName>
    </submittedName>
</protein>
<evidence type="ECO:0000259" key="2">
    <source>
        <dbReference type="Pfam" id="PF14675"/>
    </source>
</evidence>
<gene>
    <name evidence="5" type="ORF">Esi_0018_0144</name>
</gene>
<evidence type="ECO:0000259" key="3">
    <source>
        <dbReference type="Pfam" id="PF14676"/>
    </source>
</evidence>
<feature type="compositionally biased region" description="Basic and acidic residues" evidence="1">
    <location>
        <begin position="1044"/>
        <end position="1062"/>
    </location>
</feature>
<organism evidence="5 6">
    <name type="scientific">Ectocarpus siliculosus</name>
    <name type="common">Brown alga</name>
    <name type="synonym">Conferva siliculosa</name>
    <dbReference type="NCBI Taxonomy" id="2880"/>
    <lineage>
        <taxon>Eukaryota</taxon>
        <taxon>Sar</taxon>
        <taxon>Stramenopiles</taxon>
        <taxon>Ochrophyta</taxon>
        <taxon>PX clade</taxon>
        <taxon>Phaeophyceae</taxon>
        <taxon>Ectocarpales</taxon>
        <taxon>Ectocarpaceae</taxon>
        <taxon>Ectocarpus</taxon>
    </lineage>
</organism>
<dbReference type="eggNOG" id="KOG4553">
    <property type="taxonomic scope" value="Eukaryota"/>
</dbReference>
<evidence type="ECO:0000313" key="5">
    <source>
        <dbReference type="EMBL" id="CBJ26049.1"/>
    </source>
</evidence>
<feature type="domain" description="FANCI solenoid 1" evidence="2">
    <location>
        <begin position="98"/>
        <end position="372"/>
    </location>
</feature>
<feature type="region of interest" description="Disordered" evidence="1">
    <location>
        <begin position="962"/>
        <end position="997"/>
    </location>
</feature>
<dbReference type="Pfam" id="PF14679">
    <property type="entry name" value="FANCI_HD1"/>
    <property type="match status" value="1"/>
</dbReference>
<dbReference type="InterPro" id="IPR026171">
    <property type="entry name" value="FANCI"/>
</dbReference>
<keyword evidence="6" id="KW-1185">Reference proteome</keyword>
<sequence length="1438" mass="148892">MDEAEATWERFVSCKSLLTQFQNFQTSQQGGGFGGILSSSSSNANSETSTLIRELTVRPVSKLLSDEAVQGLAKQDRLVDFIQLVLRSRSRNTPGTAARVQEIAVVGIKAIHSGLVVDKPAQELQNVLLAELGDISPDHAPAIVNAVLAPLLEASKCQGRLTVGHQRQSSEREMSEEAAASFLVVLDILPKVLSVTAGVPTLSEEDPVPEDVRGLSGAQYKDRVVSCLFRARWPGAVSVGMCQTLRDLDLGERHLSVAVSRVLRHLRKNAKLHDLPALTYQLLLLAGRGCKEAALEGVIQVFNRLDAEAADREDAAAGAAGGIPIRPISGGRGGGGGGSIGRGGGGGLGTNSTEELRFVEGTILLHFNFAMKQDHSLASCVLKGFQRRAAAAEVGRAFTPFRLALLLSLARIQRFQQPVLDLVEEIVSDCLVYDHLREGSAWLESEEEAARGGRRWQRYGGGGGGGGGGGRAEGRDGGGGGASDGEDGVSGGGGGGGGSSSSAKAVERVLLTVVAFSRGWDHLVDSLLRLGLRLLDRGGGGSSSPGAVGASRGMLEKLQGAQSHRAALRASYLGRVVLMETFKTHEVVRDQVLSAVLEQVTARSQGVLGYVKLLGLLVQRYPNLLLGKAAAVQDVFGYISVLPPTVAERFLQAVSPLMRLRPGLQDSVVLPLRKALFSREERARLVAVGGLVLLLKDQSRNAAAVAGRGGLSGGSNGGTQMSQTSQMSEGQQMAMVLPFPLAAGGGSGGGGGSALSLAEGFGLLRRCLTQQMVVRAKLYDGLLSCFVQGESLAEHARSSSSSPSRGGGAVDPENMLDDDDGDGPLVPADAAAAAAAGGLRETLNELEGDLRRLSTALSGCPLSEFDLDKVADFSPSGGLAARTKLATAALLCGSYEALMQGSLLLPATVGGQRSAAAAAAAVSPVHGCSKLPALASVQGVLRLFDCRQALLDLVTPSLPTAAQQRAKKGNGGAVSNSNSSSNSLWGESESASGGGGGQPGFSAAGCFGLTLYPGGMPCLGLAFVEDMLAVLNVDASGGEETEGDTERDPGQMDVDLSRDDPPTEAVREDLGLQRLALETCRGHLRCLRAGAAQPSSGGGGLEVDVGGGPSAKGVAGGVHGGGPRDEADAGRAGKAAVKRCAVLAPLLLKEFFRQVTTGNTSGAARDAAAAAKASKGKGKSGGGGDKGTKKKTPSAPSESLAELALSCFEECVCIAAHCSPQKGTAASRTAKMLAAAYDSFPNSNVAPADPAAGRGGSGGGGGAAVAAGVLGRHAEGLVNTFVSLVGDDQMKEAETVCRILSQLTRLLRLHPKSLETHGASLKRVCEQQNIKCPSLAKAVISLYLEAHMSMKAKGGRIAALHDVARQVSACLGPREEDDEEDDEPPVVTFQVINNFTMNAINDVPNPKVYLSSRRLPSERCRRASATWNTRCACCRRRP</sequence>
<evidence type="ECO:0000256" key="1">
    <source>
        <dbReference type="SAM" id="MobiDB-lite"/>
    </source>
</evidence>
<reference evidence="5 6" key="1">
    <citation type="journal article" date="2010" name="Nature">
        <title>The Ectocarpus genome and the independent evolution of multicellularity in brown algae.</title>
        <authorList>
            <person name="Cock J.M."/>
            <person name="Sterck L."/>
            <person name="Rouze P."/>
            <person name="Scornet D."/>
            <person name="Allen A.E."/>
            <person name="Amoutzias G."/>
            <person name="Anthouard V."/>
            <person name="Artiguenave F."/>
            <person name="Aury J.M."/>
            <person name="Badger J.H."/>
            <person name="Beszteri B."/>
            <person name="Billiau K."/>
            <person name="Bonnet E."/>
            <person name="Bothwell J.H."/>
            <person name="Bowler C."/>
            <person name="Boyen C."/>
            <person name="Brownlee C."/>
            <person name="Carrano C.J."/>
            <person name="Charrier B."/>
            <person name="Cho G.Y."/>
            <person name="Coelho S.M."/>
            <person name="Collen J."/>
            <person name="Corre E."/>
            <person name="Da Silva C."/>
            <person name="Delage L."/>
            <person name="Delaroque N."/>
            <person name="Dittami S.M."/>
            <person name="Doulbeau S."/>
            <person name="Elias M."/>
            <person name="Farnham G."/>
            <person name="Gachon C.M."/>
            <person name="Gschloessl B."/>
            <person name="Heesch S."/>
            <person name="Jabbari K."/>
            <person name="Jubin C."/>
            <person name="Kawai H."/>
            <person name="Kimura K."/>
            <person name="Kloareg B."/>
            <person name="Kupper F.C."/>
            <person name="Lang D."/>
            <person name="Le Bail A."/>
            <person name="Leblanc C."/>
            <person name="Lerouge P."/>
            <person name="Lohr M."/>
            <person name="Lopez P.J."/>
            <person name="Martens C."/>
            <person name="Maumus F."/>
            <person name="Michel G."/>
            <person name="Miranda-Saavedra D."/>
            <person name="Morales J."/>
            <person name="Moreau H."/>
            <person name="Motomura T."/>
            <person name="Nagasato C."/>
            <person name="Napoli C.A."/>
            <person name="Nelson D.R."/>
            <person name="Nyvall-Collen P."/>
            <person name="Peters A.F."/>
            <person name="Pommier C."/>
            <person name="Potin P."/>
            <person name="Poulain J."/>
            <person name="Quesneville H."/>
            <person name="Read B."/>
            <person name="Rensing S.A."/>
            <person name="Ritter A."/>
            <person name="Rousvoal S."/>
            <person name="Samanta M."/>
            <person name="Samson G."/>
            <person name="Schroeder D.C."/>
            <person name="Segurens B."/>
            <person name="Strittmatter M."/>
            <person name="Tonon T."/>
            <person name="Tregear J.W."/>
            <person name="Valentin K."/>
            <person name="von Dassow P."/>
            <person name="Yamagishi T."/>
            <person name="Van de Peer Y."/>
            <person name="Wincker P."/>
        </authorList>
    </citation>
    <scope>NUCLEOTIDE SEQUENCE [LARGE SCALE GENOMIC DNA]</scope>
    <source>
        <strain evidence="6">Ec32 / CCAP1310/4</strain>
    </source>
</reference>
<dbReference type="Proteomes" id="UP000002630">
    <property type="component" value="Linkage Group LG02"/>
</dbReference>
<dbReference type="Pfam" id="PF14675">
    <property type="entry name" value="FANCI_S1"/>
    <property type="match status" value="1"/>
</dbReference>
<dbReference type="STRING" id="2880.D7FNN8"/>
<dbReference type="EMBL" id="FN649727">
    <property type="protein sequence ID" value="CBJ26049.1"/>
    <property type="molecule type" value="Genomic_DNA"/>
</dbReference>
<dbReference type="InterPro" id="IPR029308">
    <property type="entry name" value="FANCI_S1"/>
</dbReference>
<dbReference type="InParanoid" id="D7FNN8"/>
<dbReference type="EMBL" id="FN648291">
    <property type="protein sequence ID" value="CBJ26049.1"/>
    <property type="molecule type" value="Genomic_DNA"/>
</dbReference>
<feature type="domain" description="FANCI helical" evidence="4">
    <location>
        <begin position="392"/>
        <end position="444"/>
    </location>
</feature>
<dbReference type="GO" id="GO:0070182">
    <property type="term" value="F:DNA polymerase binding"/>
    <property type="evidence" value="ECO:0007669"/>
    <property type="project" value="TreeGrafter"/>
</dbReference>
<dbReference type="OrthoDB" id="195089at2759"/>
<feature type="domain" description="FANCI solenoid 2" evidence="3">
    <location>
        <begin position="524"/>
        <end position="692"/>
    </location>
</feature>
<feature type="region of interest" description="Disordered" evidence="1">
    <location>
        <begin position="1169"/>
        <end position="1196"/>
    </location>
</feature>
<feature type="compositionally biased region" description="Gly residues" evidence="1">
    <location>
        <begin position="459"/>
        <end position="499"/>
    </location>
</feature>
<dbReference type="PANTHER" id="PTHR21818">
    <property type="entry name" value="BC025462 PROTEIN"/>
    <property type="match status" value="1"/>
</dbReference>
<feature type="region of interest" description="Disordered" evidence="1">
    <location>
        <begin position="454"/>
        <end position="500"/>
    </location>
</feature>
<name>D7FNN8_ECTSI</name>
<accession>D7FNN8</accession>
<dbReference type="GO" id="GO:0006281">
    <property type="term" value="P:DNA repair"/>
    <property type="evidence" value="ECO:0007669"/>
    <property type="project" value="InterPro"/>
</dbReference>
<feature type="region of interest" description="Disordered" evidence="1">
    <location>
        <begin position="795"/>
        <end position="827"/>
    </location>
</feature>
<evidence type="ECO:0000259" key="4">
    <source>
        <dbReference type="Pfam" id="PF14679"/>
    </source>
</evidence>
<evidence type="ECO:0000313" key="6">
    <source>
        <dbReference type="Proteomes" id="UP000002630"/>
    </source>
</evidence>
<dbReference type="InterPro" id="IPR029310">
    <property type="entry name" value="FANCI_HD1"/>
</dbReference>
<dbReference type="PANTHER" id="PTHR21818:SF0">
    <property type="entry name" value="FANCONI ANEMIA GROUP I PROTEIN"/>
    <property type="match status" value="1"/>
</dbReference>
<feature type="region of interest" description="Disordered" evidence="1">
    <location>
        <begin position="1036"/>
        <end position="1062"/>
    </location>
</feature>
<dbReference type="Pfam" id="PF14676">
    <property type="entry name" value="FANCI_S2"/>
    <property type="match status" value="1"/>
</dbReference>